<evidence type="ECO:0000256" key="8">
    <source>
        <dbReference type="ARBA" id="ARBA00022801"/>
    </source>
</evidence>
<sequence>MDIKQNLWKKVDEKKEELIDLTSKLISINSENPPGNMEEITFFICDYLKRKGIDYKVLSPMEDKPNIIARMGNKKGKTLIFNGHSDVVPVGDLSKWDFEPFSGEVRDGKVLGRGTSDMKGGLAGVLFAMGVLKDENIDINGEIILTVVPDEETGGDFGTKWLVENDYVKGDYCIVAEPTDIDNIEVGQRGKILVKLYSEGVSAHGSLSPYVGQNAILKLTKVLNELYKLNKLTGNYDDEIQSVIDESKKVAKKCLGVKGVENIIDHVTVNIGKIEGGTTVNMVADYAEADLDIRTPLGVSSIDVLNVLEKILNDLKLDNITYEFLWTSEPNNVSVKSNLVQSVKKNAESVVGRNVTATYQWASSDARYFREAGIETIQYGAANTEGIHSYNETVNIQDLIDGAKVYLGAVVDLL</sequence>
<comment type="caution">
    <text evidence="13">The sequence shown here is derived from an EMBL/GenBank/DDBJ whole genome shotgun (WGS) entry which is preliminary data.</text>
</comment>
<dbReference type="AlphaFoldDB" id="A0A9X2ML18"/>
<evidence type="ECO:0000313" key="14">
    <source>
        <dbReference type="Proteomes" id="UP001142078"/>
    </source>
</evidence>
<dbReference type="EMBL" id="JANJZL010000012">
    <property type="protein sequence ID" value="MCR2045117.1"/>
    <property type="molecule type" value="Genomic_DNA"/>
</dbReference>
<comment type="pathway">
    <text evidence="3">Amino-acid biosynthesis; L-lysine biosynthesis via DAP pathway; LL-2,6-diaminopimelate from (S)-tetrahydrodipicolinate (succinylase route): step 3/3.</text>
</comment>
<dbReference type="InterPro" id="IPR050072">
    <property type="entry name" value="Peptidase_M20A"/>
</dbReference>
<evidence type="ECO:0000256" key="10">
    <source>
        <dbReference type="ARBA" id="ARBA00023285"/>
    </source>
</evidence>
<dbReference type="Gene3D" id="3.30.70.360">
    <property type="match status" value="1"/>
</dbReference>
<evidence type="ECO:0000256" key="5">
    <source>
        <dbReference type="ARBA" id="ARBA00011921"/>
    </source>
</evidence>
<dbReference type="SUPFAM" id="SSF55031">
    <property type="entry name" value="Bacterial exopeptidase dimerisation domain"/>
    <property type="match status" value="1"/>
</dbReference>
<organism evidence="13 14">
    <name type="scientific">Anaerosalibacter massiliensis</name>
    <dbReference type="NCBI Taxonomy" id="1347392"/>
    <lineage>
        <taxon>Bacteria</taxon>
        <taxon>Bacillati</taxon>
        <taxon>Bacillota</taxon>
        <taxon>Tissierellia</taxon>
        <taxon>Tissierellales</taxon>
        <taxon>Sporanaerobacteraceae</taxon>
        <taxon>Anaerosalibacter</taxon>
    </lineage>
</organism>
<dbReference type="PANTHER" id="PTHR43808">
    <property type="entry name" value="ACETYLORNITHINE DEACETYLASE"/>
    <property type="match status" value="1"/>
</dbReference>
<dbReference type="InterPro" id="IPR011650">
    <property type="entry name" value="Peptidase_M20_dimer"/>
</dbReference>
<keyword evidence="7" id="KW-0479">Metal-binding</keyword>
<keyword evidence="14" id="KW-1185">Reference proteome</keyword>
<comment type="catalytic activity">
    <reaction evidence="11">
        <text>N-succinyl-(2S,6S)-2,6-diaminopimelate + H2O = (2S,6S)-2,6-diaminopimelate + succinate</text>
        <dbReference type="Rhea" id="RHEA:22608"/>
        <dbReference type="ChEBI" id="CHEBI:15377"/>
        <dbReference type="ChEBI" id="CHEBI:30031"/>
        <dbReference type="ChEBI" id="CHEBI:57609"/>
        <dbReference type="ChEBI" id="CHEBI:58087"/>
        <dbReference type="EC" id="3.5.1.18"/>
    </reaction>
</comment>
<dbReference type="InterPro" id="IPR002933">
    <property type="entry name" value="Peptidase_M20"/>
</dbReference>
<evidence type="ECO:0000259" key="12">
    <source>
        <dbReference type="Pfam" id="PF07687"/>
    </source>
</evidence>
<evidence type="ECO:0000256" key="6">
    <source>
        <dbReference type="ARBA" id="ARBA00016853"/>
    </source>
</evidence>
<dbReference type="InterPro" id="IPR010182">
    <property type="entry name" value="ArgE/DapE"/>
</dbReference>
<dbReference type="InterPro" id="IPR001261">
    <property type="entry name" value="ArgE/DapE_CS"/>
</dbReference>
<keyword evidence="9" id="KW-0862">Zinc</keyword>
<comment type="cofactor">
    <cofactor evidence="2">
        <name>Zn(2+)</name>
        <dbReference type="ChEBI" id="CHEBI:29105"/>
    </cofactor>
</comment>
<gene>
    <name evidence="13" type="ORF">NSA23_13490</name>
</gene>
<accession>A0A9X2ML18</accession>
<dbReference type="RefSeq" id="WP_042679608.1">
    <property type="nucleotide sequence ID" value="NZ_CABKTM010000014.1"/>
</dbReference>
<evidence type="ECO:0000256" key="11">
    <source>
        <dbReference type="ARBA" id="ARBA00051301"/>
    </source>
</evidence>
<keyword evidence="8" id="KW-0378">Hydrolase</keyword>
<dbReference type="SUPFAM" id="SSF53187">
    <property type="entry name" value="Zn-dependent exopeptidases"/>
    <property type="match status" value="1"/>
</dbReference>
<dbReference type="GO" id="GO:0009014">
    <property type="term" value="F:succinyl-diaminopimelate desuccinylase activity"/>
    <property type="evidence" value="ECO:0007669"/>
    <property type="project" value="UniProtKB-EC"/>
</dbReference>
<dbReference type="EC" id="3.5.1.18" evidence="5"/>
<evidence type="ECO:0000256" key="9">
    <source>
        <dbReference type="ARBA" id="ARBA00022833"/>
    </source>
</evidence>
<dbReference type="Gene3D" id="3.40.630.10">
    <property type="entry name" value="Zn peptidases"/>
    <property type="match status" value="2"/>
</dbReference>
<evidence type="ECO:0000256" key="2">
    <source>
        <dbReference type="ARBA" id="ARBA00001947"/>
    </source>
</evidence>
<proteinExistence type="inferred from homology"/>
<keyword evidence="10" id="KW-0170">Cobalt</keyword>
<evidence type="ECO:0000256" key="1">
    <source>
        <dbReference type="ARBA" id="ARBA00001941"/>
    </source>
</evidence>
<evidence type="ECO:0000256" key="4">
    <source>
        <dbReference type="ARBA" id="ARBA00006247"/>
    </source>
</evidence>
<dbReference type="PANTHER" id="PTHR43808:SF32">
    <property type="entry name" value="ARGE_DAPE-RELATED DEACYLASE"/>
    <property type="match status" value="1"/>
</dbReference>
<dbReference type="Proteomes" id="UP001142078">
    <property type="component" value="Unassembled WGS sequence"/>
</dbReference>
<protein>
    <recommendedName>
        <fullName evidence="6">Probable succinyl-diaminopimelate desuccinylase</fullName>
        <ecNumber evidence="5">3.5.1.18</ecNumber>
    </recommendedName>
</protein>
<comment type="cofactor">
    <cofactor evidence="1">
        <name>Co(2+)</name>
        <dbReference type="ChEBI" id="CHEBI:48828"/>
    </cofactor>
</comment>
<comment type="similarity">
    <text evidence="4">Belongs to the peptidase M20A family.</text>
</comment>
<evidence type="ECO:0000256" key="7">
    <source>
        <dbReference type="ARBA" id="ARBA00022723"/>
    </source>
</evidence>
<dbReference type="Pfam" id="PF07687">
    <property type="entry name" value="M20_dimer"/>
    <property type="match status" value="1"/>
</dbReference>
<feature type="domain" description="Peptidase M20 dimerisation" evidence="12">
    <location>
        <begin position="186"/>
        <end position="316"/>
    </location>
</feature>
<reference evidence="13" key="1">
    <citation type="submission" date="2022-07" db="EMBL/GenBank/DDBJ databases">
        <title>Enhanced cultured diversity of the mouse gut microbiota enables custom-made synthetic communities.</title>
        <authorList>
            <person name="Afrizal A."/>
        </authorList>
    </citation>
    <scope>NUCLEOTIDE SEQUENCE</scope>
    <source>
        <strain evidence="13">DSM 29482</strain>
    </source>
</reference>
<name>A0A9X2ML18_9FIRM</name>
<dbReference type="InterPro" id="IPR036264">
    <property type="entry name" value="Bact_exopeptidase_dim_dom"/>
</dbReference>
<dbReference type="GO" id="GO:0046872">
    <property type="term" value="F:metal ion binding"/>
    <property type="evidence" value="ECO:0007669"/>
    <property type="project" value="UniProtKB-KW"/>
</dbReference>
<dbReference type="Pfam" id="PF01546">
    <property type="entry name" value="Peptidase_M20"/>
    <property type="match status" value="1"/>
</dbReference>
<evidence type="ECO:0000256" key="3">
    <source>
        <dbReference type="ARBA" id="ARBA00005130"/>
    </source>
</evidence>
<dbReference type="PROSITE" id="PS00759">
    <property type="entry name" value="ARGE_DAPE_CPG2_2"/>
    <property type="match status" value="1"/>
</dbReference>
<dbReference type="NCBIfam" id="TIGR01910">
    <property type="entry name" value="DapE-ArgE"/>
    <property type="match status" value="1"/>
</dbReference>
<evidence type="ECO:0000313" key="13">
    <source>
        <dbReference type="EMBL" id="MCR2045117.1"/>
    </source>
</evidence>